<dbReference type="EMBL" id="AP024702">
    <property type="protein sequence ID" value="BCX48915.1"/>
    <property type="molecule type" value="Genomic_DNA"/>
</dbReference>
<feature type="region of interest" description="Disordered" evidence="1">
    <location>
        <begin position="1"/>
        <end position="31"/>
    </location>
</feature>
<organism evidence="3 4">
    <name type="scientific">Haloferula helveola</name>
    <dbReference type="NCBI Taxonomy" id="490095"/>
    <lineage>
        <taxon>Bacteria</taxon>
        <taxon>Pseudomonadati</taxon>
        <taxon>Verrucomicrobiota</taxon>
        <taxon>Verrucomicrobiia</taxon>
        <taxon>Verrucomicrobiales</taxon>
        <taxon>Verrucomicrobiaceae</taxon>
        <taxon>Haloferula</taxon>
    </lineage>
</organism>
<reference evidence="3 4" key="1">
    <citation type="submission" date="2021-06" db="EMBL/GenBank/DDBJ databases">
        <title>Complete genome of Haloferula helveola possessing various polysaccharide degrading enzymes.</title>
        <authorList>
            <person name="Takami H."/>
            <person name="Huang C."/>
            <person name="Hamasaki K."/>
        </authorList>
    </citation>
    <scope>NUCLEOTIDE SEQUENCE [LARGE SCALE GENOMIC DNA]</scope>
    <source>
        <strain evidence="3 4">CN-1</strain>
    </source>
</reference>
<keyword evidence="2" id="KW-1133">Transmembrane helix</keyword>
<feature type="compositionally biased region" description="Basic and acidic residues" evidence="1">
    <location>
        <begin position="11"/>
        <end position="23"/>
    </location>
</feature>
<keyword evidence="2" id="KW-0472">Membrane</keyword>
<name>A0ABM7RFP3_9BACT</name>
<evidence type="ECO:0000256" key="1">
    <source>
        <dbReference type="SAM" id="MobiDB-lite"/>
    </source>
</evidence>
<gene>
    <name evidence="3" type="ORF">HAHE_28230</name>
</gene>
<proteinExistence type="predicted"/>
<keyword evidence="4" id="KW-1185">Reference proteome</keyword>
<protein>
    <submittedName>
        <fullName evidence="3">Uncharacterized protein</fullName>
    </submittedName>
</protein>
<evidence type="ECO:0000313" key="4">
    <source>
        <dbReference type="Proteomes" id="UP001374893"/>
    </source>
</evidence>
<sequence length="363" mass="39667">MIRTDPAQPPAEHRMSDSDHDHDPETEDVGVELRVFGGGAPAGWERVADVEEVVRLKKDGVTGVRSTDEAEPGFDEPEPRKHHKSRRNHRIATLSMAGAACILVIGTVAFVMWKRGDKPGDRSAFDIIEMAPGEAGSAGDRFAKSTGRYYKEAREILGSFLAAATPEEAAKWVRGGEGMLEFIRRDTGAVQLSDDDIYRMKLKVHDGAEGRQWISLDGKDGLRRNVEAVFVVNGDGLEFDWAATTGASELGLEELRSSEPGTEALIRVVVSGDSFYNSTFPEEEVRCFEIESASGLEVAWAYAPKSSEVVRQIDEALHADGTILTSENSAKMTLRVRNSGSGTTGQFELVDVVAKGWIIWESP</sequence>
<evidence type="ECO:0000256" key="2">
    <source>
        <dbReference type="SAM" id="Phobius"/>
    </source>
</evidence>
<dbReference type="Proteomes" id="UP001374893">
    <property type="component" value="Chromosome"/>
</dbReference>
<accession>A0ABM7RFP3</accession>
<evidence type="ECO:0000313" key="3">
    <source>
        <dbReference type="EMBL" id="BCX48915.1"/>
    </source>
</evidence>
<feature type="transmembrane region" description="Helical" evidence="2">
    <location>
        <begin position="91"/>
        <end position="113"/>
    </location>
</feature>
<feature type="region of interest" description="Disordered" evidence="1">
    <location>
        <begin position="63"/>
        <end position="88"/>
    </location>
</feature>
<keyword evidence="2" id="KW-0812">Transmembrane</keyword>